<proteinExistence type="predicted"/>
<sequence>MAEIVTHEPQVDLLARDMRPCAVPQLMRRRLLQLIGSWRMRFATGTQCVGCAAENLLDDAVQCGARQRFERLPDRQ</sequence>
<evidence type="ECO:0000313" key="2">
    <source>
        <dbReference type="Proteomes" id="UP000184395"/>
    </source>
</evidence>
<accession>A0A1M6YRI3</accession>
<reference evidence="1 2" key="1">
    <citation type="submission" date="2016-11" db="EMBL/GenBank/DDBJ databases">
        <authorList>
            <person name="Jaros S."/>
            <person name="Januszkiewicz K."/>
            <person name="Wedrychowicz H."/>
        </authorList>
    </citation>
    <scope>NUCLEOTIDE SEQUENCE [LARGE SCALE GENOMIC DNA]</scope>
    <source>
        <strain evidence="1 2">LMG 20594</strain>
    </source>
</reference>
<dbReference type="AlphaFoldDB" id="A0A1M6YRI3"/>
<name>A0A1M6YRI3_9BURK</name>
<gene>
    <name evidence="1" type="ORF">SAMN05192548_10769</name>
</gene>
<dbReference type="EMBL" id="FRAB01000076">
    <property type="protein sequence ID" value="SHL20931.1"/>
    <property type="molecule type" value="Genomic_DNA"/>
</dbReference>
<dbReference type="Proteomes" id="UP000184395">
    <property type="component" value="Unassembled WGS sequence"/>
</dbReference>
<organism evidence="1 2">
    <name type="scientific">Paraburkholderia terricola</name>
    <dbReference type="NCBI Taxonomy" id="169427"/>
    <lineage>
        <taxon>Bacteria</taxon>
        <taxon>Pseudomonadati</taxon>
        <taxon>Pseudomonadota</taxon>
        <taxon>Betaproteobacteria</taxon>
        <taxon>Burkholderiales</taxon>
        <taxon>Burkholderiaceae</taxon>
        <taxon>Paraburkholderia</taxon>
    </lineage>
</organism>
<evidence type="ECO:0000313" key="1">
    <source>
        <dbReference type="EMBL" id="SHL20931.1"/>
    </source>
</evidence>
<protein>
    <submittedName>
        <fullName evidence="1">Uncharacterized protein</fullName>
    </submittedName>
</protein>